<reference evidence="2" key="1">
    <citation type="submission" date="2020-04" db="EMBL/GenBank/DDBJ databases">
        <authorList>
            <person name="Alioto T."/>
            <person name="Alioto T."/>
            <person name="Gomez Garrido J."/>
        </authorList>
    </citation>
    <scope>NUCLEOTIDE SEQUENCE</scope>
    <source>
        <strain evidence="2">A484AB</strain>
    </source>
</reference>
<dbReference type="EMBL" id="CACRXK020004310">
    <property type="protein sequence ID" value="CAB4002277.1"/>
    <property type="molecule type" value="Genomic_DNA"/>
</dbReference>
<dbReference type="InterPro" id="IPR018378">
    <property type="entry name" value="C-type_lectin_CS"/>
</dbReference>
<protein>
    <submittedName>
        <fullName evidence="2">Uncharacterized protein</fullName>
    </submittedName>
</protein>
<keyword evidence="1" id="KW-1015">Disulfide bond</keyword>
<dbReference type="InterPro" id="IPR001304">
    <property type="entry name" value="C-type_lectin-like"/>
</dbReference>
<accession>A0A7D9E9Z7</accession>
<dbReference type="PANTHER" id="PTHR22803">
    <property type="entry name" value="MANNOSE, PHOSPHOLIPASE, LECTIN RECEPTOR RELATED"/>
    <property type="match status" value="1"/>
</dbReference>
<dbReference type="PROSITE" id="PS50041">
    <property type="entry name" value="C_TYPE_LECTIN_2"/>
    <property type="match status" value="1"/>
</dbReference>
<dbReference type="InterPro" id="IPR050111">
    <property type="entry name" value="C-type_lectin/snaclec_domain"/>
</dbReference>
<dbReference type="AlphaFoldDB" id="A0A7D9E9Z7"/>
<dbReference type="CDD" id="cd00037">
    <property type="entry name" value="CLECT"/>
    <property type="match status" value="1"/>
</dbReference>
<evidence type="ECO:0000313" key="2">
    <source>
        <dbReference type="EMBL" id="CAB4002277.1"/>
    </source>
</evidence>
<organism evidence="2 3">
    <name type="scientific">Paramuricea clavata</name>
    <name type="common">Red gorgonian</name>
    <name type="synonym">Violescent sea-whip</name>
    <dbReference type="NCBI Taxonomy" id="317549"/>
    <lineage>
        <taxon>Eukaryota</taxon>
        <taxon>Metazoa</taxon>
        <taxon>Cnidaria</taxon>
        <taxon>Anthozoa</taxon>
        <taxon>Octocorallia</taxon>
        <taxon>Malacalcyonacea</taxon>
        <taxon>Plexauridae</taxon>
        <taxon>Paramuricea</taxon>
    </lineage>
</organism>
<dbReference type="InterPro" id="IPR016187">
    <property type="entry name" value="CTDL_fold"/>
</dbReference>
<dbReference type="OrthoDB" id="5988960at2759"/>
<dbReference type="Pfam" id="PF00059">
    <property type="entry name" value="Lectin_C"/>
    <property type="match status" value="1"/>
</dbReference>
<evidence type="ECO:0000313" key="3">
    <source>
        <dbReference type="Proteomes" id="UP001152795"/>
    </source>
</evidence>
<dbReference type="SUPFAM" id="SSF56436">
    <property type="entry name" value="C-type lectin-like"/>
    <property type="match status" value="1"/>
</dbReference>
<dbReference type="SMART" id="SM00034">
    <property type="entry name" value="CLECT"/>
    <property type="match status" value="1"/>
</dbReference>
<sequence length="210" mass="24054">MKICRGQVPGLSEFLLLLLLPLAVKLKEEFYITENARNGTTLFRSPRQAVANQGCPKGWKNYDNSCYLLVMRKMNWGDSRANCLAYGGDMVSILDSSEVRFIYQQTSAIKISRFWIGLIRTKMTSDPKDGWIWSDGNNITYPLQWGPGEPNNDQNNEHCAEILPGKSWWNDNDCAREYASICKRKKDYHHWPNSQAEYAEVPGFLEASAF</sequence>
<name>A0A7D9E9Z7_PARCT</name>
<dbReference type="Gene3D" id="3.10.100.10">
    <property type="entry name" value="Mannose-Binding Protein A, subunit A"/>
    <property type="match status" value="1"/>
</dbReference>
<proteinExistence type="predicted"/>
<dbReference type="PROSITE" id="PS00615">
    <property type="entry name" value="C_TYPE_LECTIN_1"/>
    <property type="match status" value="1"/>
</dbReference>
<gene>
    <name evidence="2" type="ORF">PACLA_8A076691</name>
</gene>
<keyword evidence="3" id="KW-1185">Reference proteome</keyword>
<evidence type="ECO:0000256" key="1">
    <source>
        <dbReference type="ARBA" id="ARBA00023157"/>
    </source>
</evidence>
<dbReference type="InterPro" id="IPR016186">
    <property type="entry name" value="C-type_lectin-like/link_sf"/>
</dbReference>
<dbReference type="Proteomes" id="UP001152795">
    <property type="component" value="Unassembled WGS sequence"/>
</dbReference>
<comment type="caution">
    <text evidence="2">The sequence shown here is derived from an EMBL/GenBank/DDBJ whole genome shotgun (WGS) entry which is preliminary data.</text>
</comment>